<protein>
    <submittedName>
        <fullName evidence="1">Uncharacterized protein</fullName>
    </submittedName>
</protein>
<keyword evidence="2" id="KW-1185">Reference proteome</keyword>
<reference evidence="1 2" key="1">
    <citation type="submission" date="2018-06" db="EMBL/GenBank/DDBJ databases">
        <title>Streptomyces reniochalinae sp. nov. and Streptomyces diacarnus sp. nov. from marine sponges.</title>
        <authorList>
            <person name="Li L."/>
        </authorList>
    </citation>
    <scope>NUCLEOTIDE SEQUENCE [LARGE SCALE GENOMIC DNA]</scope>
    <source>
        <strain evidence="1 2">LHW50302</strain>
    </source>
</reference>
<proteinExistence type="predicted"/>
<dbReference type="EMBL" id="QOIM01000030">
    <property type="protein sequence ID" value="RCG19178.1"/>
    <property type="molecule type" value="Genomic_DNA"/>
</dbReference>
<dbReference type="Proteomes" id="UP000253507">
    <property type="component" value="Unassembled WGS sequence"/>
</dbReference>
<sequence length="160" mass="17439">MRALSAANDRDAATSAAQQVQRYVFANGFLCEAAAPLATALVHCLWRSTEHNEDLILGILSDISAATVDEEDPGVYGPASETAMLNEVSLGYPAYVEILETGTKRESRTACIDLVLMCGLACAHLHSRSIYYLEKALEMDAFQDHRDVIRSSLADLRESS</sequence>
<name>A0A367EM37_9ACTN</name>
<comment type="caution">
    <text evidence="1">The sequence shown here is derived from an EMBL/GenBank/DDBJ whole genome shotgun (WGS) entry which is preliminary data.</text>
</comment>
<gene>
    <name evidence="1" type="ORF">DQ392_10835</name>
</gene>
<evidence type="ECO:0000313" key="1">
    <source>
        <dbReference type="EMBL" id="RCG19178.1"/>
    </source>
</evidence>
<organism evidence="1 2">
    <name type="scientific">Streptomyces reniochalinae</name>
    <dbReference type="NCBI Taxonomy" id="2250578"/>
    <lineage>
        <taxon>Bacteria</taxon>
        <taxon>Bacillati</taxon>
        <taxon>Actinomycetota</taxon>
        <taxon>Actinomycetes</taxon>
        <taxon>Kitasatosporales</taxon>
        <taxon>Streptomycetaceae</taxon>
        <taxon>Streptomyces</taxon>
    </lineage>
</organism>
<dbReference type="AlphaFoldDB" id="A0A367EM37"/>
<evidence type="ECO:0000313" key="2">
    <source>
        <dbReference type="Proteomes" id="UP000253507"/>
    </source>
</evidence>
<accession>A0A367EM37</accession>